<gene>
    <name evidence="2" type="ORF">QH73_0013580</name>
</gene>
<evidence type="ECO:0000256" key="1">
    <source>
        <dbReference type="SAM" id="MobiDB-lite"/>
    </source>
</evidence>
<protein>
    <submittedName>
        <fullName evidence="2">Uncharacterized protein</fullName>
    </submittedName>
</protein>
<dbReference type="AlphaFoldDB" id="A0A9X5E5T4"/>
<feature type="region of interest" description="Disordered" evidence="1">
    <location>
        <begin position="136"/>
        <end position="167"/>
    </location>
</feature>
<accession>A0A9X5E5T4</accession>
<keyword evidence="3" id="KW-1185">Reference proteome</keyword>
<dbReference type="EMBL" id="JTJC03000003">
    <property type="protein sequence ID" value="NHC35679.1"/>
    <property type="molecule type" value="Genomic_DNA"/>
</dbReference>
<name>A0A9X5E5T4_9CYAN</name>
<organism evidence="2 3">
    <name type="scientific">Scytonema millei VB511283</name>
    <dbReference type="NCBI Taxonomy" id="1245923"/>
    <lineage>
        <taxon>Bacteria</taxon>
        <taxon>Bacillati</taxon>
        <taxon>Cyanobacteriota</taxon>
        <taxon>Cyanophyceae</taxon>
        <taxon>Nostocales</taxon>
        <taxon>Scytonemataceae</taxon>
        <taxon>Scytonema</taxon>
    </lineage>
</organism>
<feature type="compositionally biased region" description="Polar residues" evidence="1">
    <location>
        <begin position="136"/>
        <end position="153"/>
    </location>
</feature>
<feature type="compositionally biased region" description="Basic and acidic residues" evidence="1">
    <location>
        <begin position="156"/>
        <end position="167"/>
    </location>
</feature>
<evidence type="ECO:0000313" key="2">
    <source>
        <dbReference type="EMBL" id="NHC35679.1"/>
    </source>
</evidence>
<proteinExistence type="predicted"/>
<dbReference type="OrthoDB" id="422658at2"/>
<reference evidence="2 3" key="1">
    <citation type="journal article" date="2015" name="Genome Announc.">
        <title>Draft Genome Sequence of the Terrestrial Cyanobacterium Scytonema millei VB511283, Isolated from Eastern India.</title>
        <authorList>
            <person name="Sen D."/>
            <person name="Chandrababunaidu M.M."/>
            <person name="Singh D."/>
            <person name="Sanghi N."/>
            <person name="Ghorai A."/>
            <person name="Mishra G.P."/>
            <person name="Madduluri M."/>
            <person name="Adhikary S.P."/>
            <person name="Tripathy S."/>
        </authorList>
    </citation>
    <scope>NUCLEOTIDE SEQUENCE [LARGE SCALE GENOMIC DNA]</scope>
    <source>
        <strain evidence="2 3">VB511283</strain>
    </source>
</reference>
<evidence type="ECO:0000313" key="3">
    <source>
        <dbReference type="Proteomes" id="UP000031532"/>
    </source>
</evidence>
<sequence>MSVFRQFRLSGAIAPVKTIPVKIILVATMCVSCWYSTPARAQPKSLNLVLSSEGMPSFARLMQQAESQTSKLIQQEFDRKPKVTEITVTVVGDRNGQQVPLLHTKVSRVDWRSQPVLSHWTRYFSNSALLLGFSSSPNGTVTESQRTPVNVNTARRLREDDPAYRDD</sequence>
<dbReference type="RefSeq" id="WP_052289742.1">
    <property type="nucleotide sequence ID" value="NZ_JTJC03000003.1"/>
</dbReference>
<dbReference type="Proteomes" id="UP000031532">
    <property type="component" value="Unassembled WGS sequence"/>
</dbReference>
<comment type="caution">
    <text evidence="2">The sequence shown here is derived from an EMBL/GenBank/DDBJ whole genome shotgun (WGS) entry which is preliminary data.</text>
</comment>